<dbReference type="AlphaFoldDB" id="A0A2U2J3U9"/>
<sequence length="177" mass="18400">MNRAKLVAALSAAVLLIACEARIGKDDGETAKSGEGNASVASAEGKSETGQFSIDAPGFDLKFRIPEGMTDRAKIDSDSDVLYPGARLTGMHIQAEEGSGRDSVELRFASSDAPQTVAAWYQDPGRADKLKVAAVRQEGGSLIVEGSETDDGDPFTVHLSAGTGGGTDGRLVLSDRD</sequence>
<evidence type="ECO:0000256" key="1">
    <source>
        <dbReference type="SAM" id="MobiDB-lite"/>
    </source>
</evidence>
<feature type="region of interest" description="Disordered" evidence="1">
    <location>
        <begin position="144"/>
        <end position="177"/>
    </location>
</feature>
<proteinExistence type="predicted"/>
<reference evidence="2 3" key="1">
    <citation type="submission" date="2018-05" db="EMBL/GenBank/DDBJ databases">
        <title>Genome of Sphingosinicella humi QZX222.</title>
        <authorList>
            <person name="Qiao Z."/>
            <person name="Wang G."/>
        </authorList>
    </citation>
    <scope>NUCLEOTIDE SEQUENCE [LARGE SCALE GENOMIC DNA]</scope>
    <source>
        <strain evidence="2 3">QZX222</strain>
    </source>
</reference>
<accession>A0A2U2J3U9</accession>
<comment type="caution">
    <text evidence="2">The sequence shown here is derived from an EMBL/GenBank/DDBJ whole genome shotgun (WGS) entry which is preliminary data.</text>
</comment>
<feature type="region of interest" description="Disordered" evidence="1">
    <location>
        <begin position="26"/>
        <end position="52"/>
    </location>
</feature>
<protein>
    <submittedName>
        <fullName evidence="2">Uncharacterized protein</fullName>
    </submittedName>
</protein>
<evidence type="ECO:0000313" key="3">
    <source>
        <dbReference type="Proteomes" id="UP000245916"/>
    </source>
</evidence>
<dbReference type="PROSITE" id="PS51257">
    <property type="entry name" value="PROKAR_LIPOPROTEIN"/>
    <property type="match status" value="1"/>
</dbReference>
<organism evidence="2 3">
    <name type="scientific">Allosphingosinicella humi</name>
    <dbReference type="NCBI Taxonomy" id="2068657"/>
    <lineage>
        <taxon>Bacteria</taxon>
        <taxon>Pseudomonadati</taxon>
        <taxon>Pseudomonadota</taxon>
        <taxon>Alphaproteobacteria</taxon>
        <taxon>Sphingomonadales</taxon>
        <taxon>Sphingomonadaceae</taxon>
        <taxon>Allosphingosinicella</taxon>
    </lineage>
</organism>
<gene>
    <name evidence="2" type="ORF">DF286_08775</name>
</gene>
<dbReference type="OrthoDB" id="7594790at2"/>
<keyword evidence="3" id="KW-1185">Reference proteome</keyword>
<dbReference type="EMBL" id="QFFF01000001">
    <property type="protein sequence ID" value="PWG02951.1"/>
    <property type="molecule type" value="Genomic_DNA"/>
</dbReference>
<dbReference type="RefSeq" id="WP_109271089.1">
    <property type="nucleotide sequence ID" value="NZ_QFFF01000001.1"/>
</dbReference>
<evidence type="ECO:0000313" key="2">
    <source>
        <dbReference type="EMBL" id="PWG02951.1"/>
    </source>
</evidence>
<dbReference type="Proteomes" id="UP000245916">
    <property type="component" value="Unassembled WGS sequence"/>
</dbReference>
<name>A0A2U2J3U9_9SPHN</name>